<dbReference type="PROSITE" id="PS51257">
    <property type="entry name" value="PROKAR_LIPOPROTEIN"/>
    <property type="match status" value="1"/>
</dbReference>
<dbReference type="AlphaFoldDB" id="A0ABD3QUT2"/>
<evidence type="ECO:0000256" key="1">
    <source>
        <dbReference type="ARBA" id="ARBA00005771"/>
    </source>
</evidence>
<evidence type="ECO:0000313" key="4">
    <source>
        <dbReference type="EMBL" id="KAL3803923.1"/>
    </source>
</evidence>
<dbReference type="SUPFAM" id="SSF52540">
    <property type="entry name" value="P-loop containing nucleoside triphosphate hydrolases"/>
    <property type="match status" value="2"/>
</dbReference>
<comment type="similarity">
    <text evidence="1">Belongs to the sulfotransferase 1 family.</text>
</comment>
<dbReference type="Proteomes" id="UP001530400">
    <property type="component" value="Unassembled WGS sequence"/>
</dbReference>
<keyword evidence="2" id="KW-0808">Transferase</keyword>
<gene>
    <name evidence="4" type="ORF">ACHAWO_013726</name>
</gene>
<dbReference type="Gene3D" id="3.40.50.300">
    <property type="entry name" value="P-loop containing nucleotide triphosphate hydrolases"/>
    <property type="match status" value="2"/>
</dbReference>
<evidence type="ECO:0000256" key="2">
    <source>
        <dbReference type="ARBA" id="ARBA00022679"/>
    </source>
</evidence>
<feature type="domain" description="Sulfotransferase" evidence="3">
    <location>
        <begin position="432"/>
        <end position="672"/>
    </location>
</feature>
<dbReference type="EMBL" id="JALLPJ020000061">
    <property type="protein sequence ID" value="KAL3803923.1"/>
    <property type="molecule type" value="Genomic_DNA"/>
</dbReference>
<dbReference type="InterPro" id="IPR000863">
    <property type="entry name" value="Sulfotransferase_dom"/>
</dbReference>
<name>A0ABD3QUT2_9STRA</name>
<keyword evidence="5" id="KW-1185">Reference proteome</keyword>
<evidence type="ECO:0000313" key="5">
    <source>
        <dbReference type="Proteomes" id="UP001530400"/>
    </source>
</evidence>
<dbReference type="GO" id="GO:0016740">
    <property type="term" value="F:transferase activity"/>
    <property type="evidence" value="ECO:0007669"/>
    <property type="project" value="UniProtKB-KW"/>
</dbReference>
<dbReference type="InterPro" id="IPR027417">
    <property type="entry name" value="P-loop_NTPase"/>
</dbReference>
<protein>
    <recommendedName>
        <fullName evidence="3">Sulfotransferase domain-containing protein</fullName>
    </recommendedName>
</protein>
<dbReference type="PANTHER" id="PTHR11783">
    <property type="entry name" value="SULFOTRANSFERASE SULT"/>
    <property type="match status" value="1"/>
</dbReference>
<proteinExistence type="inferred from homology"/>
<dbReference type="Pfam" id="PF00685">
    <property type="entry name" value="Sulfotransfer_1"/>
    <property type="match status" value="1"/>
</dbReference>
<sequence>MYMLLMRGSLKVVIVSAVSAALAACSTSLLFVLNLKDSNGHNLFKSDHHTTKSFNLPIEDNADQTHHLIPKQRPLRLTSSQDEDAEGVVWLMSFPNSGTTYTIKAVRELTRTTTATNYGLEGGVKEKESTPAFPDMKDAKNGPFLHVIPGREINIPKLLLTKTHCGGYCSSCMSFIQTPRSFFKACLQGQRGFIEDSKVTSEVVSYSSNLVKKAIHIFKNPFDNVVKRFHVYRKTQAQRHTDLLDTYPNNKEGFHKWCKQLNDRAATVLSSIHSEEKSLVDAMKDVPCMSEFYRYIHWHNLAFTVTSDLQIPSMLLHYEDYSTRFENVTRELTDFLGLEQVGKAPEFIVKKQYLDYYTEKDKRNVAMFIREFATKPTWQNVHHYLSDFSDHHTTKSFNLPIEDNADQTHHLIPKQRPLRLTSSQDEDAEGVVWLMSFPNSGTTYTIKAVRELTRTTTATNYGLEGGVTDKEIMPAFPDIKDAKNGPFLHVIPGREINIPKLLLIVVVIAPRAWPHERCLRGQRGVIYEASKVTPKFVSYSSDLVKKVIHIFRNPFDNVVARFHLDRKIKARYHPNWLDTYPNNREGFHKWCEQLNGSAAPVLSSIGVVDQSLMDAMKDVPCMSEFYRYIQWHNLAFTVTSDLQIPSMLLHYEDYSTRFEDVTRELTDFLGLEQVGKAPEFIGGKQYLDYYFERDKRNIARFIREFATKPTWQNVHHYLSDFVLSDGNNDGGESDDGEATFDDYESEINTGIAAAAERFNSNKLGYHTQN</sequence>
<evidence type="ECO:0000259" key="3">
    <source>
        <dbReference type="Pfam" id="PF00685"/>
    </source>
</evidence>
<reference evidence="4 5" key="1">
    <citation type="submission" date="2024-10" db="EMBL/GenBank/DDBJ databases">
        <title>Updated reference genomes for cyclostephanoid diatoms.</title>
        <authorList>
            <person name="Roberts W.R."/>
            <person name="Alverson A.J."/>
        </authorList>
    </citation>
    <scope>NUCLEOTIDE SEQUENCE [LARGE SCALE GENOMIC DNA]</scope>
    <source>
        <strain evidence="4 5">AJA010-31</strain>
    </source>
</reference>
<organism evidence="4 5">
    <name type="scientific">Cyclotella atomus</name>
    <dbReference type="NCBI Taxonomy" id="382360"/>
    <lineage>
        <taxon>Eukaryota</taxon>
        <taxon>Sar</taxon>
        <taxon>Stramenopiles</taxon>
        <taxon>Ochrophyta</taxon>
        <taxon>Bacillariophyta</taxon>
        <taxon>Coscinodiscophyceae</taxon>
        <taxon>Thalassiosirophycidae</taxon>
        <taxon>Stephanodiscales</taxon>
        <taxon>Stephanodiscaceae</taxon>
        <taxon>Cyclotella</taxon>
    </lineage>
</organism>
<comment type="caution">
    <text evidence="4">The sequence shown here is derived from an EMBL/GenBank/DDBJ whole genome shotgun (WGS) entry which is preliminary data.</text>
</comment>
<accession>A0ABD3QUT2</accession>